<reference evidence="2 3" key="1">
    <citation type="submission" date="2013-09" db="EMBL/GenBank/DDBJ databases">
        <authorList>
            <person name="Zeng Z."/>
            <person name="Chen C."/>
        </authorList>
    </citation>
    <scope>NUCLEOTIDE SEQUENCE [LARGE SCALE GENOMIC DNA]</scope>
    <source>
        <strain evidence="2 3">WB 4.1-42</strain>
    </source>
</reference>
<accession>A0A0A2MQL1</accession>
<keyword evidence="1" id="KW-0812">Transmembrane</keyword>
<keyword evidence="1" id="KW-1133">Transmembrane helix</keyword>
<evidence type="ECO:0000256" key="1">
    <source>
        <dbReference type="SAM" id="Phobius"/>
    </source>
</evidence>
<feature type="transmembrane region" description="Helical" evidence="1">
    <location>
        <begin position="83"/>
        <end position="105"/>
    </location>
</feature>
<name>A0A0A2MQL1_9FLAO</name>
<comment type="caution">
    <text evidence="2">The sequence shown here is derived from an EMBL/GenBank/DDBJ whole genome shotgun (WGS) entry which is preliminary data.</text>
</comment>
<proteinExistence type="predicted"/>
<keyword evidence="3" id="KW-1185">Reference proteome</keyword>
<dbReference type="OrthoDB" id="9983224at2"/>
<protein>
    <submittedName>
        <fullName evidence="2">Uncharacterized protein</fullName>
    </submittedName>
</protein>
<organism evidence="2 3">
    <name type="scientific">Flavobacterium subsaxonicum WB 4.1-42 = DSM 21790</name>
    <dbReference type="NCBI Taxonomy" id="1121898"/>
    <lineage>
        <taxon>Bacteria</taxon>
        <taxon>Pseudomonadati</taxon>
        <taxon>Bacteroidota</taxon>
        <taxon>Flavobacteriia</taxon>
        <taxon>Flavobacteriales</taxon>
        <taxon>Flavobacteriaceae</taxon>
        <taxon>Flavobacterium</taxon>
    </lineage>
</organism>
<dbReference type="Proteomes" id="UP000030111">
    <property type="component" value="Unassembled WGS sequence"/>
</dbReference>
<evidence type="ECO:0000313" key="3">
    <source>
        <dbReference type="Proteomes" id="UP000030111"/>
    </source>
</evidence>
<dbReference type="STRING" id="1121898.GCA_000422725_00219"/>
<sequence>MITRQKTNIPQWLISLPVVVWTATLLFGTTLLLILLNTDKGSLFAVQFHIYVAVAVVFNVAVLLFMLAAALHHSQNNRVLVSGIVLMLTNVPIAFFYLFLLMHFARFLN</sequence>
<dbReference type="RefSeq" id="WP_026991696.1">
    <property type="nucleotide sequence ID" value="NZ_JRLY01000004.1"/>
</dbReference>
<keyword evidence="1" id="KW-0472">Membrane</keyword>
<gene>
    <name evidence="2" type="ORF">Q766_07165</name>
</gene>
<dbReference type="EMBL" id="JRLY01000004">
    <property type="protein sequence ID" value="KGO93728.1"/>
    <property type="molecule type" value="Genomic_DNA"/>
</dbReference>
<dbReference type="AlphaFoldDB" id="A0A0A2MQL1"/>
<evidence type="ECO:0000313" key="2">
    <source>
        <dbReference type="EMBL" id="KGO93728.1"/>
    </source>
</evidence>
<feature type="transmembrane region" description="Helical" evidence="1">
    <location>
        <begin position="48"/>
        <end position="71"/>
    </location>
</feature>
<feature type="transmembrane region" description="Helical" evidence="1">
    <location>
        <begin position="12"/>
        <end position="36"/>
    </location>
</feature>